<evidence type="ECO:0000256" key="1">
    <source>
        <dbReference type="ARBA" id="ARBA00006562"/>
    </source>
</evidence>
<name>B4P5Z7_DROYA</name>
<dbReference type="PhylomeDB" id="B4P5Z7"/>
<dbReference type="PANTHER" id="PTHR12395:SF9">
    <property type="entry name" value="DECAPPING AND EXORIBONUCLEASE PROTEIN"/>
    <property type="match status" value="1"/>
</dbReference>
<comment type="function">
    <text evidence="2">Decapping enzyme for NAD-capped RNAs: specifically hydrolyzes the nicotinamide adenine dinucleotide (NAD) cap from a subset of RNAs by removing the entire NAD moiety from the 5'-end of an NAD-capped RNA.</text>
</comment>
<dbReference type="GO" id="GO:0030717">
    <property type="term" value="P:oocyte karyosome formation"/>
    <property type="evidence" value="ECO:0007669"/>
    <property type="project" value="EnsemblMetazoa"/>
</dbReference>
<dbReference type="GO" id="GO:0003723">
    <property type="term" value="F:RNA binding"/>
    <property type="evidence" value="ECO:0007669"/>
    <property type="project" value="UniProtKB-KW"/>
</dbReference>
<evidence type="ECO:0000256" key="2">
    <source>
        <dbReference type="RuleBase" id="RU367113"/>
    </source>
</evidence>
<dbReference type="EMBL" id="CM000158">
    <property type="protein sequence ID" value="EDW90872.1"/>
    <property type="molecule type" value="Genomic_DNA"/>
</dbReference>
<dbReference type="InterPro" id="IPR039039">
    <property type="entry name" value="RAI1-like_fam"/>
</dbReference>
<comment type="subcellular location">
    <subcellularLocation>
        <location evidence="2">Nucleus</location>
    </subcellularLocation>
</comment>
<dbReference type="OrthoDB" id="5853397at2759"/>
<keyword evidence="2" id="KW-0694">RNA-binding</keyword>
<keyword evidence="2" id="KW-0547">Nucleotide-binding</keyword>
<accession>B4P5Z7</accession>
<protein>
    <recommendedName>
        <fullName evidence="2">Decapping nuclease</fullName>
        <ecNumber evidence="2">3.6.1.-</ecNumber>
    </recommendedName>
</protein>
<dbReference type="EC" id="3.6.1.-" evidence="2"/>
<dbReference type="GO" id="GO:0030422">
    <property type="term" value="P:siRNA processing"/>
    <property type="evidence" value="ECO:0007669"/>
    <property type="project" value="EnsemblMetazoa"/>
</dbReference>
<keyword evidence="2" id="KW-0540">Nuclease</keyword>
<dbReference type="GO" id="GO:0030723">
    <property type="term" value="P:ovarian fusome organization"/>
    <property type="evidence" value="ECO:0007669"/>
    <property type="project" value="EnsemblMetazoa"/>
</dbReference>
<reference evidence="4 5" key="1">
    <citation type="journal article" date="2007" name="Nature">
        <title>Evolution of genes and genomes on the Drosophila phylogeny.</title>
        <authorList>
            <consortium name="Drosophila 12 Genomes Consortium"/>
            <person name="Clark A.G."/>
            <person name="Eisen M.B."/>
            <person name="Smith D.R."/>
            <person name="Bergman C.M."/>
            <person name="Oliver B."/>
            <person name="Markow T.A."/>
            <person name="Kaufman T.C."/>
            <person name="Kellis M."/>
            <person name="Gelbart W."/>
            <person name="Iyer V.N."/>
            <person name="Pollard D.A."/>
            <person name="Sackton T.B."/>
            <person name="Larracuente A.M."/>
            <person name="Singh N.D."/>
            <person name="Abad J.P."/>
            <person name="Abt D.N."/>
            <person name="Adryan B."/>
            <person name="Aguade M."/>
            <person name="Akashi H."/>
            <person name="Anderson W.W."/>
            <person name="Aquadro C.F."/>
            <person name="Ardell D.H."/>
            <person name="Arguello R."/>
            <person name="Artieri C.G."/>
            <person name="Barbash D.A."/>
            <person name="Barker D."/>
            <person name="Barsanti P."/>
            <person name="Batterham P."/>
            <person name="Batzoglou S."/>
            <person name="Begun D."/>
            <person name="Bhutkar A."/>
            <person name="Blanco E."/>
            <person name="Bosak S.A."/>
            <person name="Bradley R.K."/>
            <person name="Brand A.D."/>
            <person name="Brent M.R."/>
            <person name="Brooks A.N."/>
            <person name="Brown R.H."/>
            <person name="Butlin R.K."/>
            <person name="Caggese C."/>
            <person name="Calvi B.R."/>
            <person name="Bernardo de Carvalho A."/>
            <person name="Caspi A."/>
            <person name="Castrezana S."/>
            <person name="Celniker S.E."/>
            <person name="Chang J.L."/>
            <person name="Chapple C."/>
            <person name="Chatterji S."/>
            <person name="Chinwalla A."/>
            <person name="Civetta A."/>
            <person name="Clifton S.W."/>
            <person name="Comeron J.M."/>
            <person name="Costello J.C."/>
            <person name="Coyne J.A."/>
            <person name="Daub J."/>
            <person name="David R.G."/>
            <person name="Delcher A.L."/>
            <person name="Delehaunty K."/>
            <person name="Do C.B."/>
            <person name="Ebling H."/>
            <person name="Edwards K."/>
            <person name="Eickbush T."/>
            <person name="Evans J.D."/>
            <person name="Filipski A."/>
            <person name="Findeiss S."/>
            <person name="Freyhult E."/>
            <person name="Fulton L."/>
            <person name="Fulton R."/>
            <person name="Garcia A.C."/>
            <person name="Gardiner A."/>
            <person name="Garfield D.A."/>
            <person name="Garvin B.E."/>
            <person name="Gibson G."/>
            <person name="Gilbert D."/>
            <person name="Gnerre S."/>
            <person name="Godfrey J."/>
            <person name="Good R."/>
            <person name="Gotea V."/>
            <person name="Gravely B."/>
            <person name="Greenberg A.J."/>
            <person name="Griffiths-Jones S."/>
            <person name="Gross S."/>
            <person name="Guigo R."/>
            <person name="Gustafson E.A."/>
            <person name="Haerty W."/>
            <person name="Hahn M.W."/>
            <person name="Halligan D.L."/>
            <person name="Halpern A.L."/>
            <person name="Halter G.M."/>
            <person name="Han M.V."/>
            <person name="Heger A."/>
            <person name="Hillier L."/>
            <person name="Hinrichs A.S."/>
            <person name="Holmes I."/>
            <person name="Hoskins R.A."/>
            <person name="Hubisz M.J."/>
            <person name="Hultmark D."/>
            <person name="Huntley M.A."/>
            <person name="Jaffe D.B."/>
            <person name="Jagadeeshan S."/>
            <person name="Jeck W.R."/>
            <person name="Johnson J."/>
            <person name="Jones C.D."/>
            <person name="Jordan W.C."/>
            <person name="Karpen G.H."/>
            <person name="Kataoka E."/>
            <person name="Keightley P.D."/>
            <person name="Kheradpour P."/>
            <person name="Kirkness E.F."/>
            <person name="Koerich L.B."/>
            <person name="Kristiansen K."/>
            <person name="Kudrna D."/>
            <person name="Kulathinal R.J."/>
            <person name="Kumar S."/>
            <person name="Kwok R."/>
            <person name="Lander E."/>
            <person name="Langley C.H."/>
            <person name="Lapoint R."/>
            <person name="Lazzaro B.P."/>
            <person name="Lee S.J."/>
            <person name="Levesque L."/>
            <person name="Li R."/>
            <person name="Lin C.F."/>
            <person name="Lin M.F."/>
            <person name="Lindblad-Toh K."/>
            <person name="Llopart A."/>
            <person name="Long M."/>
            <person name="Low L."/>
            <person name="Lozovsky E."/>
            <person name="Lu J."/>
            <person name="Luo M."/>
            <person name="Machado C.A."/>
            <person name="Makalowski W."/>
            <person name="Marzo M."/>
            <person name="Matsuda M."/>
            <person name="Matzkin L."/>
            <person name="McAllister B."/>
            <person name="McBride C.S."/>
            <person name="McKernan B."/>
            <person name="McKernan K."/>
            <person name="Mendez-Lago M."/>
            <person name="Minx P."/>
            <person name="Mollenhauer M.U."/>
            <person name="Montooth K."/>
            <person name="Mount S.M."/>
            <person name="Mu X."/>
            <person name="Myers E."/>
            <person name="Negre B."/>
            <person name="Newfeld S."/>
            <person name="Nielsen R."/>
            <person name="Noor M.A."/>
            <person name="O'Grady P."/>
            <person name="Pachter L."/>
            <person name="Papaceit M."/>
            <person name="Parisi M.J."/>
            <person name="Parisi M."/>
            <person name="Parts L."/>
            <person name="Pedersen J.S."/>
            <person name="Pesole G."/>
            <person name="Phillippy A.M."/>
            <person name="Ponting C.P."/>
            <person name="Pop M."/>
            <person name="Porcelli D."/>
            <person name="Powell J.R."/>
            <person name="Prohaska S."/>
            <person name="Pruitt K."/>
            <person name="Puig M."/>
            <person name="Quesneville H."/>
            <person name="Ram K.R."/>
            <person name="Rand D."/>
            <person name="Rasmussen M.D."/>
            <person name="Reed L.K."/>
            <person name="Reenan R."/>
            <person name="Reily A."/>
            <person name="Remington K.A."/>
            <person name="Rieger T.T."/>
            <person name="Ritchie M.G."/>
            <person name="Robin C."/>
            <person name="Rogers Y.H."/>
            <person name="Rohde C."/>
            <person name="Rozas J."/>
            <person name="Rubenfield M.J."/>
            <person name="Ruiz A."/>
            <person name="Russo S."/>
            <person name="Salzberg S.L."/>
            <person name="Sanchez-Gracia A."/>
            <person name="Saranga D.J."/>
            <person name="Sato H."/>
            <person name="Schaeffer S.W."/>
            <person name="Schatz M.C."/>
            <person name="Schlenke T."/>
            <person name="Schwartz R."/>
            <person name="Segarra C."/>
            <person name="Singh R.S."/>
            <person name="Sirot L."/>
            <person name="Sirota M."/>
            <person name="Sisneros N.B."/>
            <person name="Smith C.D."/>
            <person name="Smith T.F."/>
            <person name="Spieth J."/>
            <person name="Stage D.E."/>
            <person name="Stark A."/>
            <person name="Stephan W."/>
            <person name="Strausberg R.L."/>
            <person name="Strempel S."/>
            <person name="Sturgill D."/>
            <person name="Sutton G."/>
            <person name="Sutton G.G."/>
            <person name="Tao W."/>
            <person name="Teichmann S."/>
            <person name="Tobari Y.N."/>
            <person name="Tomimura Y."/>
            <person name="Tsolas J.M."/>
            <person name="Valente V.L."/>
            <person name="Venter E."/>
            <person name="Venter J.C."/>
            <person name="Vicario S."/>
            <person name="Vieira F.G."/>
            <person name="Vilella A.J."/>
            <person name="Villasante A."/>
            <person name="Walenz B."/>
            <person name="Wang J."/>
            <person name="Wasserman M."/>
            <person name="Watts T."/>
            <person name="Wilson D."/>
            <person name="Wilson R.K."/>
            <person name="Wing R.A."/>
            <person name="Wolfner M.F."/>
            <person name="Wong A."/>
            <person name="Wong G.K."/>
            <person name="Wu C.I."/>
            <person name="Wu G."/>
            <person name="Yamamoto D."/>
            <person name="Yang H.P."/>
            <person name="Yang S.P."/>
            <person name="Yorke J.A."/>
            <person name="Yoshida K."/>
            <person name="Zdobnov E."/>
            <person name="Zhang P."/>
            <person name="Zhang Y."/>
            <person name="Zimin A.V."/>
            <person name="Baldwin J."/>
            <person name="Abdouelleil A."/>
            <person name="Abdulkadir J."/>
            <person name="Abebe A."/>
            <person name="Abera B."/>
            <person name="Abreu J."/>
            <person name="Acer S.C."/>
            <person name="Aftuck L."/>
            <person name="Alexander A."/>
            <person name="An P."/>
            <person name="Anderson E."/>
            <person name="Anderson S."/>
            <person name="Arachi H."/>
            <person name="Azer M."/>
            <person name="Bachantsang P."/>
            <person name="Barry A."/>
            <person name="Bayul T."/>
            <person name="Berlin A."/>
            <person name="Bessette D."/>
            <person name="Bloom T."/>
            <person name="Blye J."/>
            <person name="Boguslavskiy L."/>
            <person name="Bonnet C."/>
            <person name="Boukhgalter B."/>
            <person name="Bourzgui I."/>
            <person name="Brown A."/>
            <person name="Cahill P."/>
            <person name="Channer S."/>
            <person name="Cheshatsang Y."/>
            <person name="Chuda L."/>
            <person name="Citroen M."/>
            <person name="Collymore A."/>
            <person name="Cooke P."/>
            <person name="Costello M."/>
            <person name="D'Aco K."/>
            <person name="Daza R."/>
            <person name="De Haan G."/>
            <person name="DeGray S."/>
            <person name="DeMaso C."/>
            <person name="Dhargay N."/>
            <person name="Dooley K."/>
            <person name="Dooley E."/>
            <person name="Doricent M."/>
            <person name="Dorje P."/>
            <person name="Dorjee K."/>
            <person name="Dupes A."/>
            <person name="Elong R."/>
            <person name="Falk J."/>
            <person name="Farina A."/>
            <person name="Faro S."/>
            <person name="Ferguson D."/>
            <person name="Fisher S."/>
            <person name="Foley C.D."/>
            <person name="Franke A."/>
            <person name="Friedrich D."/>
            <person name="Gadbois L."/>
            <person name="Gearin G."/>
            <person name="Gearin C.R."/>
            <person name="Giannoukos G."/>
            <person name="Goode T."/>
            <person name="Graham J."/>
            <person name="Grandbois E."/>
            <person name="Grewal S."/>
            <person name="Gyaltsen K."/>
            <person name="Hafez N."/>
            <person name="Hagos B."/>
            <person name="Hall J."/>
            <person name="Henson C."/>
            <person name="Hollinger A."/>
            <person name="Honan T."/>
            <person name="Huard M.D."/>
            <person name="Hughes L."/>
            <person name="Hurhula B."/>
            <person name="Husby M.E."/>
            <person name="Kamat A."/>
            <person name="Kanga B."/>
            <person name="Kashin S."/>
            <person name="Khazanovich D."/>
            <person name="Kisner P."/>
            <person name="Lance K."/>
            <person name="Lara M."/>
            <person name="Lee W."/>
            <person name="Lennon N."/>
            <person name="Letendre F."/>
            <person name="LeVine R."/>
            <person name="Lipovsky A."/>
            <person name="Liu X."/>
            <person name="Liu J."/>
            <person name="Liu S."/>
            <person name="Lokyitsang T."/>
            <person name="Lokyitsang Y."/>
            <person name="Lubonja R."/>
            <person name="Lui A."/>
            <person name="MacDonald P."/>
            <person name="Magnisalis V."/>
            <person name="Maru K."/>
            <person name="Matthews C."/>
            <person name="McCusker W."/>
            <person name="McDonough S."/>
            <person name="Mehta T."/>
            <person name="Meldrim J."/>
            <person name="Meneus L."/>
            <person name="Mihai O."/>
            <person name="Mihalev A."/>
            <person name="Mihova T."/>
            <person name="Mittelman R."/>
            <person name="Mlenga V."/>
            <person name="Montmayeur A."/>
            <person name="Mulrain L."/>
            <person name="Navidi A."/>
            <person name="Naylor J."/>
            <person name="Negash T."/>
            <person name="Nguyen T."/>
            <person name="Nguyen N."/>
            <person name="Nicol R."/>
            <person name="Norbu C."/>
            <person name="Norbu N."/>
            <person name="Novod N."/>
            <person name="O'Neill B."/>
            <person name="Osman S."/>
            <person name="Markiewicz E."/>
            <person name="Oyono O.L."/>
            <person name="Patti C."/>
            <person name="Phunkhang P."/>
            <person name="Pierre F."/>
            <person name="Priest M."/>
            <person name="Raghuraman S."/>
            <person name="Rege F."/>
            <person name="Reyes R."/>
            <person name="Rise C."/>
            <person name="Rogov P."/>
            <person name="Ross K."/>
            <person name="Ryan E."/>
            <person name="Settipalli S."/>
            <person name="Shea T."/>
            <person name="Sherpa N."/>
            <person name="Shi L."/>
            <person name="Shih D."/>
            <person name="Sparrow T."/>
            <person name="Spaulding J."/>
            <person name="Stalker J."/>
            <person name="Stange-Thomann N."/>
            <person name="Stavropoulos S."/>
            <person name="Stone C."/>
            <person name="Strader C."/>
            <person name="Tesfaye S."/>
            <person name="Thomson T."/>
            <person name="Thoulutsang Y."/>
            <person name="Thoulutsang D."/>
            <person name="Topham K."/>
            <person name="Topping I."/>
            <person name="Tsamla T."/>
            <person name="Vassiliev H."/>
            <person name="Vo A."/>
            <person name="Wangchuk T."/>
            <person name="Wangdi T."/>
            <person name="Weiand M."/>
            <person name="Wilkinson J."/>
            <person name="Wilson A."/>
            <person name="Yadav S."/>
            <person name="Young G."/>
            <person name="Yu Q."/>
            <person name="Zembek L."/>
            <person name="Zhong D."/>
            <person name="Zimmer A."/>
            <person name="Zwirko Z."/>
            <person name="Jaffe D.B."/>
            <person name="Alvarez P."/>
            <person name="Brockman W."/>
            <person name="Butler J."/>
            <person name="Chin C."/>
            <person name="Gnerre S."/>
            <person name="Grabherr M."/>
            <person name="Kleber M."/>
            <person name="Mauceli E."/>
            <person name="MacCallum I."/>
        </authorList>
    </citation>
    <scope>NUCLEOTIDE SEQUENCE [LARGE SCALE GENOMIC DNA]</scope>
    <source>
        <strain evidence="5">Tai18E2 / Tucson 14021-0261.01</strain>
    </source>
</reference>
<dbReference type="KEGG" id="dya:Dyak_GE12388"/>
<evidence type="ECO:0000313" key="5">
    <source>
        <dbReference type="Proteomes" id="UP000002282"/>
    </source>
</evidence>
<dbReference type="GO" id="GO:0030719">
    <property type="term" value="P:P granule organization"/>
    <property type="evidence" value="ECO:0007669"/>
    <property type="project" value="EnsemblMetazoa"/>
</dbReference>
<dbReference type="Pfam" id="PF08652">
    <property type="entry name" value="RAI1"/>
    <property type="match status" value="1"/>
</dbReference>
<gene>
    <name evidence="4" type="primary">Dyak\GE12388</name>
    <name evidence="4" type="synonym">dyak_GLEANR_12647</name>
    <name evidence="4" type="synonym">GE12388</name>
    <name evidence="4" type="ORF">Dyak_GE12388</name>
</gene>
<keyword evidence="2" id="KW-0378">Hydrolase</keyword>
<dbReference type="GO" id="GO:0140543">
    <property type="term" value="P:positive regulation of piRNA transcription"/>
    <property type="evidence" value="ECO:0007669"/>
    <property type="project" value="EnsemblMetazoa"/>
</dbReference>
<organism evidence="4 5">
    <name type="scientific">Drosophila yakuba</name>
    <name type="common">Fruit fly</name>
    <dbReference type="NCBI Taxonomy" id="7245"/>
    <lineage>
        <taxon>Eukaryota</taxon>
        <taxon>Metazoa</taxon>
        <taxon>Ecdysozoa</taxon>
        <taxon>Arthropoda</taxon>
        <taxon>Hexapoda</taxon>
        <taxon>Insecta</taxon>
        <taxon>Pterygota</taxon>
        <taxon>Neoptera</taxon>
        <taxon>Endopterygota</taxon>
        <taxon>Diptera</taxon>
        <taxon>Brachycera</taxon>
        <taxon>Muscomorpha</taxon>
        <taxon>Ephydroidea</taxon>
        <taxon>Drosophilidae</taxon>
        <taxon>Drosophila</taxon>
        <taxon>Sophophora</taxon>
    </lineage>
</organism>
<dbReference type="GO" id="GO:1905382">
    <property type="term" value="P:positive regulation of snRNA transcription by RNA polymerase II"/>
    <property type="evidence" value="ECO:0007669"/>
    <property type="project" value="EnsemblMetazoa"/>
</dbReference>
<dbReference type="HOGENOM" id="CLU_024877_1_1_1"/>
<dbReference type="GO" id="GO:0016787">
    <property type="term" value="F:hydrolase activity"/>
    <property type="evidence" value="ECO:0007669"/>
    <property type="project" value="UniProtKB-KW"/>
</dbReference>
<dbReference type="GO" id="GO:0046872">
    <property type="term" value="F:metal ion binding"/>
    <property type="evidence" value="ECO:0007669"/>
    <property type="project" value="UniProtKB-KW"/>
</dbReference>
<dbReference type="AlphaFoldDB" id="B4P5Z7"/>
<dbReference type="GO" id="GO:1990470">
    <property type="term" value="F:piRNA cluster binding"/>
    <property type="evidence" value="ECO:0007669"/>
    <property type="project" value="EnsemblMetazoa"/>
</dbReference>
<dbReference type="eggNOG" id="KOG1982">
    <property type="taxonomic scope" value="Eukaryota"/>
</dbReference>
<dbReference type="GO" id="GO:0030727">
    <property type="term" value="P:germarium-derived female germ-line cyst formation"/>
    <property type="evidence" value="ECO:0007669"/>
    <property type="project" value="EnsemblMetazoa"/>
</dbReference>
<dbReference type="GO" id="GO:0110155">
    <property type="term" value="P:NAD-cap decapping"/>
    <property type="evidence" value="ECO:0007669"/>
    <property type="project" value="TreeGrafter"/>
</dbReference>
<dbReference type="OMA" id="RNTMYIC"/>
<dbReference type="InterPro" id="IPR013961">
    <property type="entry name" value="RAI1"/>
</dbReference>
<keyword evidence="2" id="KW-0479">Metal-binding</keyword>
<proteinExistence type="inferred from homology"/>
<reference evidence="4 5" key="2">
    <citation type="journal article" date="2007" name="PLoS Biol.">
        <title>Principles of genome evolution in the Drosophila melanogaster species group.</title>
        <authorList>
            <person name="Ranz J.M."/>
            <person name="Maurin D."/>
            <person name="Chan Y.S."/>
            <person name="von Grotthuss M."/>
            <person name="Hillier L.W."/>
            <person name="Roote J."/>
            <person name="Ashburner M."/>
            <person name="Bergman C.M."/>
        </authorList>
    </citation>
    <scope>NUCLEOTIDE SEQUENCE [LARGE SCALE GENOMIC DNA]</scope>
    <source>
        <strain evidence="5">Tai18E2 / Tucson 14021-0261.01</strain>
    </source>
</reference>
<dbReference type="Proteomes" id="UP000002282">
    <property type="component" value="Chromosome 2R"/>
</dbReference>
<dbReference type="GO" id="GO:0004518">
    <property type="term" value="F:nuclease activity"/>
    <property type="evidence" value="ECO:0007669"/>
    <property type="project" value="UniProtKB-KW"/>
</dbReference>
<keyword evidence="5" id="KW-1185">Reference proteome</keyword>
<keyword evidence="2" id="KW-0539">Nucleus</keyword>
<dbReference type="GO" id="GO:0005829">
    <property type="term" value="C:cytosol"/>
    <property type="evidence" value="ECO:0007669"/>
    <property type="project" value="TreeGrafter"/>
</dbReference>
<dbReference type="PANTHER" id="PTHR12395">
    <property type="entry name" value="DOM-3 RELATED"/>
    <property type="match status" value="1"/>
</dbReference>
<evidence type="ECO:0000313" key="4">
    <source>
        <dbReference type="EMBL" id="EDW90872.1"/>
    </source>
</evidence>
<dbReference type="GO" id="GO:0048471">
    <property type="term" value="C:perinuclear region of cytoplasm"/>
    <property type="evidence" value="ECO:0007669"/>
    <property type="project" value="EnsemblMetazoa"/>
</dbReference>
<evidence type="ECO:0000259" key="3">
    <source>
        <dbReference type="Pfam" id="PF08652"/>
    </source>
</evidence>
<dbReference type="GO" id="GO:0000166">
    <property type="term" value="F:nucleotide binding"/>
    <property type="evidence" value="ECO:0007669"/>
    <property type="project" value="UniProtKB-KW"/>
</dbReference>
<dbReference type="GO" id="GO:0001015">
    <property type="term" value="P:snoRNA transcription by RNA polymerase II"/>
    <property type="evidence" value="ECO:0007669"/>
    <property type="project" value="EnsemblMetazoa"/>
</dbReference>
<dbReference type="GO" id="GO:0009953">
    <property type="term" value="P:dorsal/ventral pattern formation"/>
    <property type="evidence" value="ECO:0007669"/>
    <property type="project" value="EnsemblMetazoa"/>
</dbReference>
<feature type="domain" description="RAI1-like" evidence="3">
    <location>
        <begin position="28"/>
        <end position="360"/>
    </location>
</feature>
<comment type="cofactor">
    <cofactor evidence="2">
        <name>a divalent metal cation</name>
        <dbReference type="ChEBI" id="CHEBI:60240"/>
    </cofactor>
</comment>
<sequence length="377" mass="44100">MISNYKILNIQAHSWTEEDKQIFPTISKPVSHGGFIWTPNGHFERNFKKIPYIVVPPINKFPISVRHEEPSQKQEKMPQLFLDNILQYIESSSFSYLKVGDNLRAELNVQIVCTSEVLELMMCAPYEKKTGWSLGVTRYRNTMYICRINSEKPDPFDEDYLRRIMQESWLRKLRSHCVFENGVEMQEQNQSSENFRFNVAFSFVLNGNRVLFDSPVLAEMNPNGLNGSTLNWAELQLRPLHMSRSDWSVHNRTEALKWWVKCFLLGIESLYIAHRDENAFVLDIKKTSVRDLWKDCEKDWSTGVCANFMVRLLNCMSQVMAPIDCPSTVYLFKFDASQGIVSYKCLQGRNQYTFVSDWFRMMLDEHTTDLQAKSSRV</sequence>
<comment type="similarity">
    <text evidence="1 2">Belongs to the DXO/Dom3Z family.</text>
</comment>
<dbReference type="GO" id="GO:0000956">
    <property type="term" value="P:nuclear-transcribed mRNA catabolic process"/>
    <property type="evidence" value="ECO:0007669"/>
    <property type="project" value="TreeGrafter"/>
</dbReference>
<dbReference type="GO" id="GO:0005634">
    <property type="term" value="C:nucleus"/>
    <property type="evidence" value="ECO:0007669"/>
    <property type="project" value="UniProtKB-SubCell"/>
</dbReference>